<dbReference type="AlphaFoldDB" id="U5W8A3"/>
<accession>U5W8A3</accession>
<keyword evidence="7" id="KW-1185">Reference proteome</keyword>
<keyword evidence="1" id="KW-0479">Metal-binding</keyword>
<name>U5W8A3_9ACTN</name>
<dbReference type="SUPFAM" id="SSF57938">
    <property type="entry name" value="DnaJ/Hsp40 cysteine-rich domain"/>
    <property type="match status" value="1"/>
</dbReference>
<protein>
    <submittedName>
        <fullName evidence="6">Chaperone protein dnaj</fullName>
    </submittedName>
</protein>
<dbReference type="PANTHER" id="PTHR43096:SF48">
    <property type="entry name" value="CHAPERONE PROTEIN DNAJ"/>
    <property type="match status" value="1"/>
</dbReference>
<dbReference type="CDD" id="cd10747">
    <property type="entry name" value="DnaJ_C"/>
    <property type="match status" value="1"/>
</dbReference>
<feature type="domain" description="Chaperone DnaJ C-terminal" evidence="5">
    <location>
        <begin position="76"/>
        <end position="279"/>
    </location>
</feature>
<dbReference type="InterPro" id="IPR008971">
    <property type="entry name" value="HSP40/DnaJ_pept-bd"/>
</dbReference>
<dbReference type="InterPro" id="IPR001305">
    <property type="entry name" value="HSP_DnaJ_Cys-rich_dom"/>
</dbReference>
<dbReference type="STRING" id="1246995.AFR_29720"/>
<gene>
    <name evidence="6" type="ORF">AFR_29720</name>
</gene>
<dbReference type="CDD" id="cd10719">
    <property type="entry name" value="DnaJ_zf"/>
    <property type="match status" value="1"/>
</dbReference>
<evidence type="ECO:0000256" key="2">
    <source>
        <dbReference type="ARBA" id="ARBA00022737"/>
    </source>
</evidence>
<evidence type="ECO:0000313" key="7">
    <source>
        <dbReference type="Proteomes" id="UP000017746"/>
    </source>
</evidence>
<proteinExistence type="predicted"/>
<keyword evidence="4" id="KW-0862">Zinc</keyword>
<dbReference type="HOGENOM" id="CLU_017633_0_7_11"/>
<dbReference type="GO" id="GO:0008270">
    <property type="term" value="F:zinc ion binding"/>
    <property type="evidence" value="ECO:0007669"/>
    <property type="project" value="UniProtKB-KW"/>
</dbReference>
<dbReference type="Gene3D" id="2.60.260.20">
    <property type="entry name" value="Urease metallochaperone UreE, N-terminal domain"/>
    <property type="match status" value="2"/>
</dbReference>
<dbReference type="SUPFAM" id="SSF49493">
    <property type="entry name" value="HSP40/DnaJ peptide-binding domain"/>
    <property type="match status" value="2"/>
</dbReference>
<dbReference type="FunFam" id="2.60.260.20:FF:000005">
    <property type="entry name" value="Chaperone protein dnaJ 1, mitochondrial"/>
    <property type="match status" value="1"/>
</dbReference>
<dbReference type="KEGG" id="afs:AFR_29720"/>
<organism evidence="6 7">
    <name type="scientific">Actinoplanes friuliensis DSM 7358</name>
    <dbReference type="NCBI Taxonomy" id="1246995"/>
    <lineage>
        <taxon>Bacteria</taxon>
        <taxon>Bacillati</taxon>
        <taxon>Actinomycetota</taxon>
        <taxon>Actinomycetes</taxon>
        <taxon>Micromonosporales</taxon>
        <taxon>Micromonosporaceae</taxon>
        <taxon>Actinoplanes</taxon>
    </lineage>
</organism>
<keyword evidence="3" id="KW-0863">Zinc-finger</keyword>
<reference evidence="6 7" key="1">
    <citation type="journal article" date="2014" name="J. Biotechnol.">
        <title>Complete genome sequence of the actinobacterium Actinoplanes friuliensis HAG 010964, producer of the lipopeptide antibiotic friulimycin.</title>
        <authorList>
            <person name="Ruckert C."/>
            <person name="Szczepanowski R."/>
            <person name="Albersmeier A."/>
            <person name="Goesmann A."/>
            <person name="Fischer N."/>
            <person name="Steinkamper A."/>
            <person name="Puhler A."/>
            <person name="Biener R."/>
            <person name="Schwartz D."/>
            <person name="Kalinowski J."/>
        </authorList>
    </citation>
    <scope>NUCLEOTIDE SEQUENCE [LARGE SCALE GENOMIC DNA]</scope>
    <source>
        <strain evidence="6 7">DSM 7358</strain>
    </source>
</reference>
<dbReference type="GO" id="GO:0031072">
    <property type="term" value="F:heat shock protein binding"/>
    <property type="evidence" value="ECO:0007669"/>
    <property type="project" value="InterPro"/>
</dbReference>
<dbReference type="GO" id="GO:0005737">
    <property type="term" value="C:cytoplasm"/>
    <property type="evidence" value="ECO:0007669"/>
    <property type="project" value="TreeGrafter"/>
</dbReference>
<evidence type="ECO:0000313" key="6">
    <source>
        <dbReference type="EMBL" id="AGZ44205.1"/>
    </source>
</evidence>
<dbReference type="Gene3D" id="2.10.230.10">
    <property type="entry name" value="Heat shock protein DnaJ, cysteine-rich domain"/>
    <property type="match status" value="1"/>
</dbReference>
<dbReference type="Pfam" id="PF01556">
    <property type="entry name" value="DnaJ_C"/>
    <property type="match status" value="1"/>
</dbReference>
<evidence type="ECO:0000256" key="4">
    <source>
        <dbReference type="ARBA" id="ARBA00022833"/>
    </source>
</evidence>
<dbReference type="eggNOG" id="COG0484">
    <property type="taxonomic scope" value="Bacteria"/>
</dbReference>
<sequence length="301" mass="32274">MLQEGVPGGPELLSFATIYPRVRQHLAEVNFPLPQQRGTGTVEHLALTRNRAYLGAVPDVTYPLSRAQPGADAILRLELDLPETVYGVDAPVTVDTAVLCPTCEGALHAPGSTLQACGTCRNTGLVNGNQCLECRGFGNTIFQPCANCDGDGRIRLTRALTVDIPAGVEDGMRIRLARQGEVGPGGGTAGDLYIEIAELPHDVFSRDNNDLHCQLSVDVTDAILGCVVSLHTLDKQKLSIRIPAGSQPATRLRLRGYGVPHLRADGAGDLYVRLNVVIPANLSPEQQRMIRQFADNRGTTP</sequence>
<dbReference type="Proteomes" id="UP000017746">
    <property type="component" value="Chromosome"/>
</dbReference>
<dbReference type="PANTHER" id="PTHR43096">
    <property type="entry name" value="DNAJ HOMOLOG 1, MITOCHONDRIAL-RELATED"/>
    <property type="match status" value="1"/>
</dbReference>
<dbReference type="GO" id="GO:0042026">
    <property type="term" value="P:protein refolding"/>
    <property type="evidence" value="ECO:0007669"/>
    <property type="project" value="TreeGrafter"/>
</dbReference>
<evidence type="ECO:0000259" key="5">
    <source>
        <dbReference type="Pfam" id="PF01556"/>
    </source>
</evidence>
<evidence type="ECO:0000256" key="3">
    <source>
        <dbReference type="ARBA" id="ARBA00022771"/>
    </source>
</evidence>
<dbReference type="InterPro" id="IPR036410">
    <property type="entry name" value="HSP_DnaJ_Cys-rich_dom_sf"/>
</dbReference>
<keyword evidence="2" id="KW-0677">Repeat</keyword>
<dbReference type="InterPro" id="IPR002939">
    <property type="entry name" value="DnaJ_C"/>
</dbReference>
<evidence type="ECO:0000256" key="1">
    <source>
        <dbReference type="ARBA" id="ARBA00022723"/>
    </source>
</evidence>
<dbReference type="EMBL" id="CP006272">
    <property type="protein sequence ID" value="AGZ44205.1"/>
    <property type="molecule type" value="Genomic_DNA"/>
</dbReference>
<dbReference type="GO" id="GO:0051082">
    <property type="term" value="F:unfolded protein binding"/>
    <property type="evidence" value="ECO:0007669"/>
    <property type="project" value="InterPro"/>
</dbReference>
<dbReference type="PATRIC" id="fig|1246995.3.peg.6021"/>